<comment type="caution">
    <text evidence="3">The sequence shown here is derived from an EMBL/GenBank/DDBJ whole genome shotgun (WGS) entry which is preliminary data.</text>
</comment>
<dbReference type="GO" id="GO:0031146">
    <property type="term" value="P:SCF-dependent proteasomal ubiquitin-dependent protein catabolic process"/>
    <property type="evidence" value="ECO:0007669"/>
    <property type="project" value="TreeGrafter"/>
</dbReference>
<dbReference type="SUPFAM" id="SSF81383">
    <property type="entry name" value="F-box domain"/>
    <property type="match status" value="1"/>
</dbReference>
<dbReference type="InterPro" id="IPR036047">
    <property type="entry name" value="F-box-like_dom_sf"/>
</dbReference>
<dbReference type="Gene3D" id="3.80.10.10">
    <property type="entry name" value="Ribonuclease Inhibitor"/>
    <property type="match status" value="3"/>
</dbReference>
<dbReference type="InterPro" id="IPR001611">
    <property type="entry name" value="Leu-rich_rpt"/>
</dbReference>
<evidence type="ECO:0000256" key="1">
    <source>
        <dbReference type="SAM" id="MobiDB-lite"/>
    </source>
</evidence>
<dbReference type="PANTHER" id="PTHR13318:SF190">
    <property type="entry name" value="PARTNER OF PAIRED, ISOFORM B"/>
    <property type="match status" value="1"/>
</dbReference>
<dbReference type="Pfam" id="PF13516">
    <property type="entry name" value="LRR_6"/>
    <property type="match status" value="2"/>
</dbReference>
<protein>
    <recommendedName>
        <fullName evidence="2">F-box domain-containing protein</fullName>
    </recommendedName>
</protein>
<feature type="compositionally biased region" description="Low complexity" evidence="1">
    <location>
        <begin position="95"/>
        <end position="110"/>
    </location>
</feature>
<accession>A0A9P8LC17</accession>
<dbReference type="SUPFAM" id="SSF52047">
    <property type="entry name" value="RNI-like"/>
    <property type="match status" value="1"/>
</dbReference>
<dbReference type="Pfam" id="PF12937">
    <property type="entry name" value="F-box-like"/>
    <property type="match status" value="1"/>
</dbReference>
<dbReference type="GO" id="GO:0019005">
    <property type="term" value="C:SCF ubiquitin ligase complex"/>
    <property type="evidence" value="ECO:0007669"/>
    <property type="project" value="TreeGrafter"/>
</dbReference>
<reference evidence="3" key="1">
    <citation type="submission" date="2021-03" db="EMBL/GenBank/DDBJ databases">
        <title>Comparative genomics and phylogenomic investigation of the class Geoglossomycetes provide insights into ecological specialization and systematics.</title>
        <authorList>
            <person name="Melie T."/>
            <person name="Pirro S."/>
            <person name="Miller A.N."/>
            <person name="Quandt A."/>
        </authorList>
    </citation>
    <scope>NUCLEOTIDE SEQUENCE</scope>
    <source>
        <strain evidence="3">CAQ_001_2017</strain>
    </source>
</reference>
<proteinExistence type="predicted"/>
<evidence type="ECO:0000259" key="2">
    <source>
        <dbReference type="PROSITE" id="PS50181"/>
    </source>
</evidence>
<feature type="region of interest" description="Disordered" evidence="1">
    <location>
        <begin position="95"/>
        <end position="119"/>
    </location>
</feature>
<organism evidence="3 4">
    <name type="scientific">Trichoglossum hirsutum</name>
    <dbReference type="NCBI Taxonomy" id="265104"/>
    <lineage>
        <taxon>Eukaryota</taxon>
        <taxon>Fungi</taxon>
        <taxon>Dikarya</taxon>
        <taxon>Ascomycota</taxon>
        <taxon>Pezizomycotina</taxon>
        <taxon>Geoglossomycetes</taxon>
        <taxon>Geoglossales</taxon>
        <taxon>Geoglossaceae</taxon>
        <taxon>Trichoglossum</taxon>
    </lineage>
</organism>
<keyword evidence="4" id="KW-1185">Reference proteome</keyword>
<dbReference type="SMART" id="SM00256">
    <property type="entry name" value="FBOX"/>
    <property type="match status" value="1"/>
</dbReference>
<sequence length="707" mass="77772">MNLMVDQIVESPQEGLQEESQEGFHSDYALDETQAQTPLKLKGRKRLLQKLQRISSSPSLSNMGRVPSSGYRNGGKGSISCISLVSPLASYGPSYSGSQSSASYSTAPTTPRDPGSANLEMGKPLSAIRVVEGGVMGSTQPTSIPVPPNVLPGSKSPISEDCIPGSRANSEVAKKQKKRENFDFWGGMPDEIKVEILRYLTPKEIVKCSAVSKFWHKMCFDGQLWTSLDASEFYKDISAESLVKIITSAGPFVRDLNLRGCRQLRKPNWRAETLTKSCNNLVNASLEGCRIEQHPIQDLIVRNHRLVHLNLSGLSGVTSSTCEIIAKSCPQLELLNVSWCSHVDAQGLRKIVKRCPKLRDLRAGEISGFESKESMECFFDANALERLVLNGCESLTDDALKVLCEGNGVEIDSLTGRTTAPPRKLRHLDLSRCHRLTDAGIKSLAENVPHLEGLQLSGCKELTDAALTDLISSVPKLTHLDLEEILELTNATLQNLARAPCKDRLEHLSISYCEKLGDAGMLPLIRACPALRNVEMDNTRTSDLVLAEAASVIRQRNAAAAKSSPNDRPRVGLRMVVYDCQNVTWTGVREVLSRNAEIRRPTPGSPVHSYPSKIIQLKCFYGWQMTVEEHTKRVLRGDLAAASRLERKWAEYMMANEEAGAQGAGMRRRRRRAREAQMMHADEEEGGAGVGGVGRRRRARSGGCVVM</sequence>
<dbReference type="EMBL" id="JAGHQM010000566">
    <property type="protein sequence ID" value="KAH0559579.1"/>
    <property type="molecule type" value="Genomic_DNA"/>
</dbReference>
<dbReference type="PROSITE" id="PS50181">
    <property type="entry name" value="FBOX"/>
    <property type="match status" value="1"/>
</dbReference>
<gene>
    <name evidence="3" type="ORF">GP486_003907</name>
</gene>
<dbReference type="SMART" id="SM00367">
    <property type="entry name" value="LRR_CC"/>
    <property type="match status" value="7"/>
</dbReference>
<evidence type="ECO:0000313" key="3">
    <source>
        <dbReference type="EMBL" id="KAH0559579.1"/>
    </source>
</evidence>
<dbReference type="InterPro" id="IPR032675">
    <property type="entry name" value="LRR_dom_sf"/>
</dbReference>
<dbReference type="AlphaFoldDB" id="A0A9P8LC17"/>
<dbReference type="InterPro" id="IPR001810">
    <property type="entry name" value="F-box_dom"/>
</dbReference>
<name>A0A9P8LC17_9PEZI</name>
<dbReference type="PANTHER" id="PTHR13318">
    <property type="entry name" value="PARTNER OF PAIRED, ISOFORM B-RELATED"/>
    <property type="match status" value="1"/>
</dbReference>
<dbReference type="InterPro" id="IPR006553">
    <property type="entry name" value="Leu-rich_rpt_Cys-con_subtyp"/>
</dbReference>
<evidence type="ECO:0000313" key="4">
    <source>
        <dbReference type="Proteomes" id="UP000750711"/>
    </source>
</evidence>
<feature type="domain" description="F-box" evidence="2">
    <location>
        <begin position="182"/>
        <end position="228"/>
    </location>
</feature>
<dbReference type="Proteomes" id="UP000750711">
    <property type="component" value="Unassembled WGS sequence"/>
</dbReference>